<evidence type="ECO:0000256" key="1">
    <source>
        <dbReference type="SAM" id="MobiDB-lite"/>
    </source>
</evidence>
<evidence type="ECO:0000313" key="2">
    <source>
        <dbReference type="EMBL" id="CAA9377736.1"/>
    </source>
</evidence>
<gene>
    <name evidence="2" type="ORF">AVDCRST_MAG21-1539</name>
</gene>
<feature type="compositionally biased region" description="Basic residues" evidence="1">
    <location>
        <begin position="24"/>
        <end position="33"/>
    </location>
</feature>
<protein>
    <submittedName>
        <fullName evidence="2">Uncharacterized protein</fullName>
    </submittedName>
</protein>
<feature type="region of interest" description="Disordered" evidence="1">
    <location>
        <begin position="1"/>
        <end position="79"/>
    </location>
</feature>
<feature type="compositionally biased region" description="Basic residues" evidence="1">
    <location>
        <begin position="1"/>
        <end position="12"/>
    </location>
</feature>
<reference evidence="2" key="1">
    <citation type="submission" date="2020-02" db="EMBL/GenBank/DDBJ databases">
        <authorList>
            <person name="Meier V. D."/>
        </authorList>
    </citation>
    <scope>NUCLEOTIDE SEQUENCE</scope>
    <source>
        <strain evidence="2">AVDCRST_MAG21</strain>
    </source>
</reference>
<sequence length="79" mass="8719">GNRRNRVRRRHLRPDLGAVPRPQGRARLRPVRAGRRERGTAGDRAVLPRRHGPGLGAGAPLPRVPRSAGGHRQHQPAEL</sequence>
<proteinExistence type="predicted"/>
<name>A0A6J4N9E8_9ACTN</name>
<accession>A0A6J4N9E8</accession>
<feature type="non-terminal residue" evidence="2">
    <location>
        <position position="1"/>
    </location>
</feature>
<dbReference type="AlphaFoldDB" id="A0A6J4N9E8"/>
<feature type="compositionally biased region" description="Basic residues" evidence="1">
    <location>
        <begin position="69"/>
        <end position="79"/>
    </location>
</feature>
<feature type="non-terminal residue" evidence="2">
    <location>
        <position position="79"/>
    </location>
</feature>
<dbReference type="EMBL" id="CADCUL010000137">
    <property type="protein sequence ID" value="CAA9377736.1"/>
    <property type="molecule type" value="Genomic_DNA"/>
</dbReference>
<organism evidence="2">
    <name type="scientific">uncultured Nocardioidaceae bacterium</name>
    <dbReference type="NCBI Taxonomy" id="253824"/>
    <lineage>
        <taxon>Bacteria</taxon>
        <taxon>Bacillati</taxon>
        <taxon>Actinomycetota</taxon>
        <taxon>Actinomycetes</taxon>
        <taxon>Propionibacteriales</taxon>
        <taxon>Nocardioidaceae</taxon>
        <taxon>environmental samples</taxon>
    </lineage>
</organism>